<evidence type="ECO:0000313" key="1">
    <source>
        <dbReference type="EMBL" id="GFS08741.1"/>
    </source>
</evidence>
<keyword evidence="2" id="KW-1185">Reference proteome</keyword>
<accession>A0AAV4IJ11</accession>
<dbReference type="GO" id="GO:0004386">
    <property type="term" value="F:helicase activity"/>
    <property type="evidence" value="ECO:0007669"/>
    <property type="project" value="UniProtKB-KW"/>
</dbReference>
<protein>
    <submittedName>
        <fullName evidence="1">ATP-dependent DNA helicase PIF1</fullName>
    </submittedName>
</protein>
<evidence type="ECO:0000313" key="2">
    <source>
        <dbReference type="Proteomes" id="UP000762676"/>
    </source>
</evidence>
<comment type="caution">
    <text evidence="1">The sequence shown here is derived from an EMBL/GenBank/DDBJ whole genome shotgun (WGS) entry which is preliminary data.</text>
</comment>
<dbReference type="Proteomes" id="UP000762676">
    <property type="component" value="Unassembled WGS sequence"/>
</dbReference>
<dbReference type="PANTHER" id="PTHR45786:SF74">
    <property type="entry name" value="ATP-DEPENDENT DNA HELICASE"/>
    <property type="match status" value="1"/>
</dbReference>
<reference evidence="1 2" key="1">
    <citation type="journal article" date="2021" name="Elife">
        <title>Chloroplast acquisition without the gene transfer in kleptoplastic sea slugs, Plakobranchus ocellatus.</title>
        <authorList>
            <person name="Maeda T."/>
            <person name="Takahashi S."/>
            <person name="Yoshida T."/>
            <person name="Shimamura S."/>
            <person name="Takaki Y."/>
            <person name="Nagai Y."/>
            <person name="Toyoda A."/>
            <person name="Suzuki Y."/>
            <person name="Arimoto A."/>
            <person name="Ishii H."/>
            <person name="Satoh N."/>
            <person name="Nishiyama T."/>
            <person name="Hasebe M."/>
            <person name="Maruyama T."/>
            <person name="Minagawa J."/>
            <person name="Obokata J."/>
            <person name="Shigenobu S."/>
        </authorList>
    </citation>
    <scope>NUCLEOTIDE SEQUENCE [LARGE SCALE GENOMIC DNA]</scope>
</reference>
<keyword evidence="1" id="KW-0547">Nucleotide-binding</keyword>
<dbReference type="EMBL" id="BMAT01006238">
    <property type="protein sequence ID" value="GFS08741.1"/>
    <property type="molecule type" value="Genomic_DNA"/>
</dbReference>
<organism evidence="1 2">
    <name type="scientific">Elysia marginata</name>
    <dbReference type="NCBI Taxonomy" id="1093978"/>
    <lineage>
        <taxon>Eukaryota</taxon>
        <taxon>Metazoa</taxon>
        <taxon>Spiralia</taxon>
        <taxon>Lophotrochozoa</taxon>
        <taxon>Mollusca</taxon>
        <taxon>Gastropoda</taxon>
        <taxon>Heterobranchia</taxon>
        <taxon>Euthyneura</taxon>
        <taxon>Panpulmonata</taxon>
        <taxon>Sacoglossa</taxon>
        <taxon>Placobranchoidea</taxon>
        <taxon>Plakobranchidae</taxon>
        <taxon>Elysia</taxon>
    </lineage>
</organism>
<name>A0AAV4IJ11_9GAST</name>
<proteinExistence type="predicted"/>
<sequence length="265" mass="30499">MKYYDGYPFPTKIRNYNNALALASIGCHEHFQTSFNHTFTIQGKLYHRIGNLLPERGAVPKLSQIYFYDSDAQLDYMLLYSGLDPHILKDFQTTLHSVNTYIEFFKTAIEVSAEQSDVKIVLHAEKKTPQNGHARSYNLPTSSEIAALLPGDSTGNLETILRCREGDGQELKRINTCHRSYDPLHYILMFSTGCDDWHLGLNRTDNNKLTAADFYKSRLQIRHEDFNIVSKGKKLTQQYAVDQWAKVEAGRLDWVRKNKKNNIMS</sequence>
<gene>
    <name evidence="1" type="ORF">ElyMa_003020900</name>
</gene>
<dbReference type="AlphaFoldDB" id="A0AAV4IJ11"/>
<keyword evidence="1" id="KW-0347">Helicase</keyword>
<dbReference type="PANTHER" id="PTHR45786">
    <property type="entry name" value="DNA BINDING PROTEIN-LIKE"/>
    <property type="match status" value="1"/>
</dbReference>
<keyword evidence="1" id="KW-0378">Hydrolase</keyword>
<dbReference type="PROSITE" id="PS51257">
    <property type="entry name" value="PROKAR_LIPOPROTEIN"/>
    <property type="match status" value="1"/>
</dbReference>
<keyword evidence="1" id="KW-0067">ATP-binding</keyword>